<organism evidence="9 10">
    <name type="scientific">Malassezia vespertilionis</name>
    <dbReference type="NCBI Taxonomy" id="2020962"/>
    <lineage>
        <taxon>Eukaryota</taxon>
        <taxon>Fungi</taxon>
        <taxon>Dikarya</taxon>
        <taxon>Basidiomycota</taxon>
        <taxon>Ustilaginomycotina</taxon>
        <taxon>Malasseziomycetes</taxon>
        <taxon>Malasseziales</taxon>
        <taxon>Malasseziaceae</taxon>
        <taxon>Malassezia</taxon>
    </lineage>
</organism>
<evidence type="ECO:0000256" key="7">
    <source>
        <dbReference type="SAM" id="Phobius"/>
    </source>
</evidence>
<feature type="transmembrane region" description="Helical" evidence="7">
    <location>
        <begin position="183"/>
        <end position="202"/>
    </location>
</feature>
<dbReference type="Proteomes" id="UP000232875">
    <property type="component" value="Unassembled WGS sequence"/>
</dbReference>
<dbReference type="GO" id="GO:0016020">
    <property type="term" value="C:membrane"/>
    <property type="evidence" value="ECO:0007669"/>
    <property type="project" value="UniProtKB-SubCell"/>
</dbReference>
<feature type="transmembrane region" description="Helical" evidence="7">
    <location>
        <begin position="222"/>
        <end position="242"/>
    </location>
</feature>
<comment type="subcellular location">
    <subcellularLocation>
        <location evidence="1">Membrane</location>
        <topology evidence="1">Multi-pass membrane protein</topology>
    </subcellularLocation>
</comment>
<evidence type="ECO:0000256" key="4">
    <source>
        <dbReference type="ARBA" id="ARBA00022970"/>
    </source>
</evidence>
<feature type="transmembrane region" description="Helical" evidence="7">
    <location>
        <begin position="72"/>
        <end position="95"/>
    </location>
</feature>
<dbReference type="STRING" id="2020962.A0A2N1J9W4"/>
<feature type="transmembrane region" description="Helical" evidence="7">
    <location>
        <begin position="316"/>
        <end position="341"/>
    </location>
</feature>
<feature type="domain" description="Amino acid permease/ SLC12A" evidence="8">
    <location>
        <begin position="38"/>
        <end position="502"/>
    </location>
</feature>
<proteinExistence type="predicted"/>
<reference evidence="9 10" key="1">
    <citation type="submission" date="2017-10" db="EMBL/GenBank/DDBJ databases">
        <title>A novel species of cold-tolerant Malassezia isolated from bats.</title>
        <authorList>
            <person name="Lorch J.M."/>
            <person name="Palmer J.M."/>
            <person name="Vanderwolf K.J."/>
            <person name="Schmidt K.Z."/>
            <person name="Verant M.L."/>
            <person name="Weller T.J."/>
            <person name="Blehert D.S."/>
        </authorList>
    </citation>
    <scope>NUCLEOTIDE SEQUENCE [LARGE SCALE GENOMIC DNA]</scope>
    <source>
        <strain evidence="9 10">NWHC:44797-103</strain>
    </source>
</reference>
<feature type="transmembrane region" description="Helical" evidence="7">
    <location>
        <begin position="476"/>
        <end position="496"/>
    </location>
</feature>
<evidence type="ECO:0000256" key="3">
    <source>
        <dbReference type="ARBA" id="ARBA00022692"/>
    </source>
</evidence>
<feature type="transmembrane region" description="Helical" evidence="7">
    <location>
        <begin position="433"/>
        <end position="456"/>
    </location>
</feature>
<dbReference type="InterPro" id="IPR050524">
    <property type="entry name" value="APC_YAT"/>
</dbReference>
<evidence type="ECO:0000256" key="6">
    <source>
        <dbReference type="ARBA" id="ARBA00023136"/>
    </source>
</evidence>
<dbReference type="EMBL" id="KZ454992">
    <property type="protein sequence ID" value="PKI83346.1"/>
    <property type="molecule type" value="Genomic_DNA"/>
</dbReference>
<keyword evidence="5 7" id="KW-1133">Transmembrane helix</keyword>
<keyword evidence="2" id="KW-0813">Transport</keyword>
<gene>
    <name evidence="9" type="ORF">MVES_002780</name>
</gene>
<evidence type="ECO:0000256" key="5">
    <source>
        <dbReference type="ARBA" id="ARBA00022989"/>
    </source>
</evidence>
<name>A0A2N1J9W4_9BASI</name>
<feature type="transmembrane region" description="Helical" evidence="7">
    <location>
        <begin position="41"/>
        <end position="60"/>
    </location>
</feature>
<feature type="transmembrane region" description="Helical" evidence="7">
    <location>
        <begin position="362"/>
        <end position="381"/>
    </location>
</feature>
<dbReference type="InterPro" id="IPR004841">
    <property type="entry name" value="AA-permease/SLC12A_dom"/>
</dbReference>
<dbReference type="PANTHER" id="PTHR43341:SF1">
    <property type="entry name" value="GENERAL AMINO-ACID PERMEASE GAP1"/>
    <property type="match status" value="1"/>
</dbReference>
<evidence type="ECO:0000313" key="10">
    <source>
        <dbReference type="Proteomes" id="UP000232875"/>
    </source>
</evidence>
<evidence type="ECO:0000259" key="8">
    <source>
        <dbReference type="Pfam" id="PF00324"/>
    </source>
</evidence>
<feature type="transmembrane region" description="Helical" evidence="7">
    <location>
        <begin position="150"/>
        <end position="171"/>
    </location>
</feature>
<dbReference type="GO" id="GO:0015171">
    <property type="term" value="F:amino acid transmembrane transporter activity"/>
    <property type="evidence" value="ECO:0007669"/>
    <property type="project" value="TreeGrafter"/>
</dbReference>
<dbReference type="PIRSF" id="PIRSF006060">
    <property type="entry name" value="AA_transporter"/>
    <property type="match status" value="1"/>
</dbReference>
<dbReference type="PROSITE" id="PS00218">
    <property type="entry name" value="AMINO_ACID_PERMEASE_1"/>
    <property type="match status" value="1"/>
</dbReference>
<dbReference type="PANTHER" id="PTHR43341">
    <property type="entry name" value="AMINO ACID PERMEASE"/>
    <property type="match status" value="1"/>
</dbReference>
<keyword evidence="10" id="KW-1185">Reference proteome</keyword>
<evidence type="ECO:0000256" key="2">
    <source>
        <dbReference type="ARBA" id="ARBA00022448"/>
    </source>
</evidence>
<feature type="transmembrane region" description="Helical" evidence="7">
    <location>
        <begin position="116"/>
        <end position="138"/>
    </location>
</feature>
<protein>
    <recommendedName>
        <fullName evidence="8">Amino acid permease/ SLC12A domain-containing protein</fullName>
    </recommendedName>
</protein>
<keyword evidence="4" id="KW-0029">Amino-acid transport</keyword>
<evidence type="ECO:0000313" key="9">
    <source>
        <dbReference type="EMBL" id="PKI83346.1"/>
    </source>
</evidence>
<dbReference type="FunFam" id="1.20.1740.10:FF:000001">
    <property type="entry name" value="Amino acid permease"/>
    <property type="match status" value="1"/>
</dbReference>
<evidence type="ECO:0000256" key="1">
    <source>
        <dbReference type="ARBA" id="ARBA00004141"/>
    </source>
</evidence>
<dbReference type="Pfam" id="PF00324">
    <property type="entry name" value="AA_permease"/>
    <property type="match status" value="1"/>
</dbReference>
<dbReference type="AlphaFoldDB" id="A0A2N1J9W4"/>
<dbReference type="Gene3D" id="1.20.1740.10">
    <property type="entry name" value="Amino acid/polyamine transporter I"/>
    <property type="match status" value="1"/>
</dbReference>
<keyword evidence="6 7" id="KW-0472">Membrane</keyword>
<accession>A0A2N1J9W4</accession>
<feature type="transmembrane region" description="Helical" evidence="7">
    <location>
        <begin position="263"/>
        <end position="284"/>
    </location>
</feature>
<sequence length="543" mass="59782">MLNVQDEKISLTEQSSENELTDIDPIVKGSQRKLHARHLRFLALGGSIGTGLFIATGNILSTGGPGSVMINLVILSFMIVTVLFAIGEFAALYPLPGLYTSCISRFLDPSLGFAIGLDYTLTWLIILPVELTAVTIVIGYWDTEEVVPKGVWIVIVMLFVFGINVIGVQAYGEFEVFATSIKMISIIGFIIFSIIVTCGGPPVNHYYGAQYWHDPGAFNNGFKGFCSVFVFGAFSFGGSELIGITAAEAAHPRKQLPRACKMVIYRVLIFFILALFMVTLTVPYDDEALLGSSNNPRASAFVLAIKRTGEHTLASVFNGAILISVISVANSAVYASSRLMVGMSQQKLIPKFMGYMDSKGRPWPAMLLSFMFGCLAFLVYSTSESEVFSWLVGISGLATIFVWGIVSLAHVRFRLAWKAQNLTAADLPWASPLGIYGSIFSFVINFLLVAGNLYYAAFPIGEGAPEETPQKRAHDFFESMISFVVVLFTFILHKLITRAPFVRFSEIDLMSQRRDPVSSEQLQAEKKEFAALPLWKRITHTLF</sequence>
<feature type="transmembrane region" description="Helical" evidence="7">
    <location>
        <begin position="387"/>
        <end position="413"/>
    </location>
</feature>
<dbReference type="InterPro" id="IPR004840">
    <property type="entry name" value="Amino_acid_permease_CS"/>
</dbReference>
<dbReference type="OrthoDB" id="3900342at2759"/>
<keyword evidence="3 7" id="KW-0812">Transmembrane</keyword>